<feature type="transmembrane region" description="Helical" evidence="2">
    <location>
        <begin position="206"/>
        <end position="224"/>
    </location>
</feature>
<keyword evidence="2" id="KW-1133">Transmembrane helix</keyword>
<keyword evidence="5" id="KW-1185">Reference proteome</keyword>
<gene>
    <name evidence="4" type="ORF">IU514_03175</name>
</gene>
<keyword evidence="2" id="KW-0812">Transmembrane</keyword>
<organism evidence="4 5">
    <name type="scientific">Lysobacter niastensis</name>
    <dbReference type="NCBI Taxonomy" id="380629"/>
    <lineage>
        <taxon>Bacteria</taxon>
        <taxon>Pseudomonadati</taxon>
        <taxon>Pseudomonadota</taxon>
        <taxon>Gammaproteobacteria</taxon>
        <taxon>Lysobacterales</taxon>
        <taxon>Lysobacteraceae</taxon>
        <taxon>Lysobacter</taxon>
    </lineage>
</organism>
<evidence type="ECO:0000259" key="3">
    <source>
        <dbReference type="Pfam" id="PF08281"/>
    </source>
</evidence>
<evidence type="ECO:0000256" key="1">
    <source>
        <dbReference type="SAM" id="MobiDB-lite"/>
    </source>
</evidence>
<sequence>MSPSPVSNTASSAALAAFLRGVERRGAVLAELQSGDAGDGDAALDEAMRRFRVEAAALAMPDWPGRFWALLLAQPRLRYRSEVTLPLAASDRLAELRSGPRAALLLHLAAGLPEEEAATALGVTPAAYRLALQRALPRDAAGQPDAEAWQRLRDEIHRRIKALSPDRLLRLAGRREAALRGEAPATPARAPAGVVAKGRPRWLMPALWSLLALCAIAFAATFWWPGGGFAGLAGRQIRVEPLAAVEEPASRYGAEAATLSNRDFELLADPDGRAQSRELGFYSWLAARDAGLHPVAMVPTEPGEAPLPGEDASRLETTEDYDDAAGS</sequence>
<feature type="region of interest" description="Disordered" evidence="1">
    <location>
        <begin position="298"/>
        <end position="327"/>
    </location>
</feature>
<evidence type="ECO:0000313" key="4">
    <source>
        <dbReference type="EMBL" id="MBF6023022.1"/>
    </source>
</evidence>
<proteinExistence type="predicted"/>
<name>A0ABS0B3H0_9GAMM</name>
<comment type="caution">
    <text evidence="4">The sequence shown here is derived from an EMBL/GenBank/DDBJ whole genome shotgun (WGS) entry which is preliminary data.</text>
</comment>
<keyword evidence="2" id="KW-0472">Membrane</keyword>
<dbReference type="RefSeq" id="WP_194929631.1">
    <property type="nucleotide sequence ID" value="NZ_JADLZT010000002.1"/>
</dbReference>
<accession>A0ABS0B3H0</accession>
<evidence type="ECO:0000256" key="2">
    <source>
        <dbReference type="SAM" id="Phobius"/>
    </source>
</evidence>
<reference evidence="4 5" key="1">
    <citation type="submission" date="2020-11" db="EMBL/GenBank/DDBJ databases">
        <title>Draft Genome Sequence and Secondary Metabolite Biosynthetic Potential of the Lysobacter niastensis Type strain DSM 18481.</title>
        <authorList>
            <person name="Turrini P."/>
            <person name="Artuso I."/>
            <person name="Tescari M."/>
            <person name="Lugli G.A."/>
            <person name="Frangipani E."/>
            <person name="Ventura M."/>
            <person name="Visca P."/>
        </authorList>
    </citation>
    <scope>NUCLEOTIDE SEQUENCE [LARGE SCALE GENOMIC DNA]</scope>
    <source>
        <strain evidence="4 5">DSM 18481</strain>
    </source>
</reference>
<dbReference type="EMBL" id="JADLZT010000002">
    <property type="protein sequence ID" value="MBF6023022.1"/>
    <property type="molecule type" value="Genomic_DNA"/>
</dbReference>
<evidence type="ECO:0000313" key="5">
    <source>
        <dbReference type="Proteomes" id="UP001429984"/>
    </source>
</evidence>
<dbReference type="InterPro" id="IPR013249">
    <property type="entry name" value="RNA_pol_sigma70_r4_t2"/>
</dbReference>
<dbReference type="Pfam" id="PF08281">
    <property type="entry name" value="Sigma70_r4_2"/>
    <property type="match status" value="1"/>
</dbReference>
<feature type="domain" description="RNA polymerase sigma factor 70 region 4 type 2" evidence="3">
    <location>
        <begin position="91"/>
        <end position="136"/>
    </location>
</feature>
<protein>
    <recommendedName>
        <fullName evidence="3">RNA polymerase sigma factor 70 region 4 type 2 domain-containing protein</fullName>
    </recommendedName>
</protein>
<dbReference type="Proteomes" id="UP001429984">
    <property type="component" value="Unassembled WGS sequence"/>
</dbReference>
<feature type="compositionally biased region" description="Acidic residues" evidence="1">
    <location>
        <begin position="318"/>
        <end position="327"/>
    </location>
</feature>